<dbReference type="HOGENOM" id="CLU_021703_1_1_1"/>
<dbReference type="GO" id="GO:0016151">
    <property type="term" value="F:nickel cation binding"/>
    <property type="evidence" value="ECO:0007669"/>
    <property type="project" value="InterPro"/>
</dbReference>
<dbReference type="Proteomes" id="UP000027265">
    <property type="component" value="Unassembled WGS sequence"/>
</dbReference>
<dbReference type="PANTHER" id="PTHR33643:SF1">
    <property type="entry name" value="UREASE ACCESSORY PROTEIN D"/>
    <property type="match status" value="1"/>
</dbReference>
<dbReference type="OrthoDB" id="5550464at2759"/>
<gene>
    <name evidence="3" type="ORF">JAAARDRAFT_377342</name>
</gene>
<dbReference type="PANTHER" id="PTHR33643">
    <property type="entry name" value="UREASE ACCESSORY PROTEIN D"/>
    <property type="match status" value="1"/>
</dbReference>
<dbReference type="HAMAP" id="MF_01384">
    <property type="entry name" value="UreD"/>
    <property type="match status" value="1"/>
</dbReference>
<evidence type="ECO:0008006" key="5">
    <source>
        <dbReference type="Google" id="ProtNLM"/>
    </source>
</evidence>
<name>A0A067Q8L9_9AGAM</name>
<accession>A0A067Q8L9</accession>
<comment type="similarity">
    <text evidence="1">Belongs to the UreD family.</text>
</comment>
<evidence type="ECO:0000256" key="2">
    <source>
        <dbReference type="ARBA" id="ARBA00023186"/>
    </source>
</evidence>
<dbReference type="InterPro" id="IPR002669">
    <property type="entry name" value="UreD"/>
</dbReference>
<dbReference type="AlphaFoldDB" id="A0A067Q8L9"/>
<protein>
    <recommendedName>
        <fullName evidence="5">UreD-domain-containing protein</fullName>
    </recommendedName>
</protein>
<dbReference type="FunCoup" id="A0A067Q8L9">
    <property type="interactions" value="34"/>
</dbReference>
<reference evidence="4" key="1">
    <citation type="journal article" date="2014" name="Proc. Natl. Acad. Sci. U.S.A.">
        <title>Extensive sampling of basidiomycete genomes demonstrates inadequacy of the white-rot/brown-rot paradigm for wood decay fungi.</title>
        <authorList>
            <person name="Riley R."/>
            <person name="Salamov A.A."/>
            <person name="Brown D.W."/>
            <person name="Nagy L.G."/>
            <person name="Floudas D."/>
            <person name="Held B.W."/>
            <person name="Levasseur A."/>
            <person name="Lombard V."/>
            <person name="Morin E."/>
            <person name="Otillar R."/>
            <person name="Lindquist E.A."/>
            <person name="Sun H."/>
            <person name="LaButti K.M."/>
            <person name="Schmutz J."/>
            <person name="Jabbour D."/>
            <person name="Luo H."/>
            <person name="Baker S.E."/>
            <person name="Pisabarro A.G."/>
            <person name="Walton J.D."/>
            <person name="Blanchette R.A."/>
            <person name="Henrissat B."/>
            <person name="Martin F."/>
            <person name="Cullen D."/>
            <person name="Hibbett D.S."/>
            <person name="Grigoriev I.V."/>
        </authorList>
    </citation>
    <scope>NUCLEOTIDE SEQUENCE [LARGE SCALE GENOMIC DNA]</scope>
    <source>
        <strain evidence="4">MUCL 33604</strain>
    </source>
</reference>
<dbReference type="Pfam" id="PF01774">
    <property type="entry name" value="UreD"/>
    <property type="match status" value="1"/>
</dbReference>
<dbReference type="EMBL" id="KL197710">
    <property type="protein sequence ID" value="KDQ63398.1"/>
    <property type="molecule type" value="Genomic_DNA"/>
</dbReference>
<evidence type="ECO:0000313" key="4">
    <source>
        <dbReference type="Proteomes" id="UP000027265"/>
    </source>
</evidence>
<keyword evidence="4" id="KW-1185">Reference proteome</keyword>
<dbReference type="STRING" id="933084.A0A067Q8L9"/>
<proteinExistence type="inferred from homology"/>
<sequence length="316" mass="35301">MGDSSPNINVIRKIDAGAGRIVLGLHGSSAVFSELSYTYPLKLLSPRIAHQGVGVIYNLTYGGGLVGGDHIYLSIEVEHGAILVLLTQGSTKVFKSRPGRKVAVRDHDPRQQGQGVVPTKQVMDVTIPDHSAIFLLPEPVTCFRMASYNQIQKFRLSGKASAVLLDWITSGRKSRGEEWEFSRYYSTNELWVDRKRIVKDVLLLQDEELDVKPLPPRKLCDRLSPYSCYATVILYGPLVESTIQHLAGMYEAMTVFKRSTAPDLIWSLSCVNDYPSRGGILRVAGKETEQVKKWMGDTLQPLEEVVGTDVYRKAFW</sequence>
<dbReference type="InParanoid" id="A0A067Q8L9"/>
<keyword evidence="2" id="KW-0143">Chaperone</keyword>
<organism evidence="3 4">
    <name type="scientific">Jaapia argillacea MUCL 33604</name>
    <dbReference type="NCBI Taxonomy" id="933084"/>
    <lineage>
        <taxon>Eukaryota</taxon>
        <taxon>Fungi</taxon>
        <taxon>Dikarya</taxon>
        <taxon>Basidiomycota</taxon>
        <taxon>Agaricomycotina</taxon>
        <taxon>Agaricomycetes</taxon>
        <taxon>Agaricomycetidae</taxon>
        <taxon>Jaapiales</taxon>
        <taxon>Jaapiaceae</taxon>
        <taxon>Jaapia</taxon>
    </lineage>
</organism>
<evidence type="ECO:0000256" key="1">
    <source>
        <dbReference type="ARBA" id="ARBA00007177"/>
    </source>
</evidence>
<evidence type="ECO:0000313" key="3">
    <source>
        <dbReference type="EMBL" id="KDQ63398.1"/>
    </source>
</evidence>